<gene>
    <name evidence="2" type="ORF">PoB_007655400</name>
</gene>
<protein>
    <submittedName>
        <fullName evidence="2">Uncharacterized protein</fullName>
    </submittedName>
</protein>
<proteinExistence type="predicted"/>
<sequence>MMTMTIYVDSNLRWRRMCYRTLPAYRARSVQWMTTVQAAAMYGLPSRTLSVFRTLGGSLQPGNGSTSSSPQPGDGSTSGSPQPPTRKLLRGFPLPRTLRTRVPCIDSAFDKALQNYVCLTVAGLCCDTGRSKISTLVAERRDHSVPLRLHWLKTDASHSSLTASPVYVYNLLSASPCLPQVLKSSESYSPALIHT</sequence>
<name>A0AAV4E0M1_9GAST</name>
<dbReference type="AlphaFoldDB" id="A0AAV4E0M1"/>
<reference evidence="2 3" key="1">
    <citation type="journal article" date="2021" name="Elife">
        <title>Chloroplast acquisition without the gene transfer in kleptoplastic sea slugs, Plakobranchus ocellatus.</title>
        <authorList>
            <person name="Maeda T."/>
            <person name="Takahashi S."/>
            <person name="Yoshida T."/>
            <person name="Shimamura S."/>
            <person name="Takaki Y."/>
            <person name="Nagai Y."/>
            <person name="Toyoda A."/>
            <person name="Suzuki Y."/>
            <person name="Arimoto A."/>
            <person name="Ishii H."/>
            <person name="Satoh N."/>
            <person name="Nishiyama T."/>
            <person name="Hasebe M."/>
            <person name="Maruyama T."/>
            <person name="Minagawa J."/>
            <person name="Obokata J."/>
            <person name="Shigenobu S."/>
        </authorList>
    </citation>
    <scope>NUCLEOTIDE SEQUENCE [LARGE SCALE GENOMIC DNA]</scope>
</reference>
<evidence type="ECO:0000256" key="1">
    <source>
        <dbReference type="SAM" id="MobiDB-lite"/>
    </source>
</evidence>
<feature type="compositionally biased region" description="Polar residues" evidence="1">
    <location>
        <begin position="60"/>
        <end position="80"/>
    </location>
</feature>
<accession>A0AAV4E0M1</accession>
<dbReference type="Proteomes" id="UP000735302">
    <property type="component" value="Unassembled WGS sequence"/>
</dbReference>
<keyword evidence="3" id="KW-1185">Reference proteome</keyword>
<evidence type="ECO:0000313" key="2">
    <source>
        <dbReference type="EMBL" id="GFO50049.1"/>
    </source>
</evidence>
<feature type="region of interest" description="Disordered" evidence="1">
    <location>
        <begin position="60"/>
        <end position="92"/>
    </location>
</feature>
<dbReference type="EMBL" id="BLXT01008574">
    <property type="protein sequence ID" value="GFO50049.1"/>
    <property type="molecule type" value="Genomic_DNA"/>
</dbReference>
<evidence type="ECO:0000313" key="3">
    <source>
        <dbReference type="Proteomes" id="UP000735302"/>
    </source>
</evidence>
<comment type="caution">
    <text evidence="2">The sequence shown here is derived from an EMBL/GenBank/DDBJ whole genome shotgun (WGS) entry which is preliminary data.</text>
</comment>
<organism evidence="2 3">
    <name type="scientific">Plakobranchus ocellatus</name>
    <dbReference type="NCBI Taxonomy" id="259542"/>
    <lineage>
        <taxon>Eukaryota</taxon>
        <taxon>Metazoa</taxon>
        <taxon>Spiralia</taxon>
        <taxon>Lophotrochozoa</taxon>
        <taxon>Mollusca</taxon>
        <taxon>Gastropoda</taxon>
        <taxon>Heterobranchia</taxon>
        <taxon>Euthyneura</taxon>
        <taxon>Panpulmonata</taxon>
        <taxon>Sacoglossa</taxon>
        <taxon>Placobranchoidea</taxon>
        <taxon>Plakobranchidae</taxon>
        <taxon>Plakobranchus</taxon>
    </lineage>
</organism>